<dbReference type="GO" id="GO:0003677">
    <property type="term" value="F:DNA binding"/>
    <property type="evidence" value="ECO:0007669"/>
    <property type="project" value="InterPro"/>
</dbReference>
<evidence type="ECO:0000256" key="1">
    <source>
        <dbReference type="SAM" id="MobiDB-lite"/>
    </source>
</evidence>
<comment type="caution">
    <text evidence="2">The sequence shown here is derived from an EMBL/GenBank/DDBJ whole genome shotgun (WGS) entry which is preliminary data.</text>
</comment>
<dbReference type="RefSeq" id="WP_099698889.1">
    <property type="nucleotide sequence ID" value="NZ_NOVD01000063.1"/>
</dbReference>
<evidence type="ECO:0008006" key="4">
    <source>
        <dbReference type="Google" id="ProtNLM"/>
    </source>
</evidence>
<reference evidence="2 3" key="1">
    <citation type="submission" date="2017-07" db="EMBL/GenBank/DDBJ databases">
        <title>Draft sequence of Rhodococcus enclensis 23b-28.</title>
        <authorList>
            <person name="Besaury L."/>
            <person name="Sancelme M."/>
            <person name="Amato P."/>
            <person name="Lallement A."/>
            <person name="Delort A.-M."/>
        </authorList>
    </citation>
    <scope>NUCLEOTIDE SEQUENCE [LARGE SCALE GENOMIC DNA]</scope>
    <source>
        <strain evidence="2 3">23b-28</strain>
    </source>
</reference>
<accession>A0A2A5J0E9</accession>
<evidence type="ECO:0000313" key="2">
    <source>
        <dbReference type="EMBL" id="PCK22717.1"/>
    </source>
</evidence>
<dbReference type="EMBL" id="NOVD01000063">
    <property type="protein sequence ID" value="PCK22717.1"/>
    <property type="molecule type" value="Genomic_DNA"/>
</dbReference>
<evidence type="ECO:0000313" key="3">
    <source>
        <dbReference type="Proteomes" id="UP000230886"/>
    </source>
</evidence>
<dbReference type="Proteomes" id="UP000230886">
    <property type="component" value="Unassembled WGS sequence"/>
</dbReference>
<feature type="region of interest" description="Disordered" evidence="1">
    <location>
        <begin position="37"/>
        <end position="63"/>
    </location>
</feature>
<name>A0A2A5J0E9_RHOSG</name>
<dbReference type="GO" id="GO:0004803">
    <property type="term" value="F:transposase activity"/>
    <property type="evidence" value="ECO:0007669"/>
    <property type="project" value="InterPro"/>
</dbReference>
<gene>
    <name evidence="2" type="ORF">CHR55_31565</name>
</gene>
<dbReference type="Pfam" id="PF01527">
    <property type="entry name" value="HTH_Tnp_1"/>
    <property type="match status" value="1"/>
</dbReference>
<dbReference type="AlphaFoldDB" id="A0A2A5J0E9"/>
<sequence length="63" mass="6918">MSRKRRSFTPEYKVEAAHRVIDSGRTIADVARVNWASTKPSSDAGSPTNDDASMLLQSPAINR</sequence>
<organism evidence="2 3">
    <name type="scientific">Rhodococcus qingshengii</name>
    <dbReference type="NCBI Taxonomy" id="334542"/>
    <lineage>
        <taxon>Bacteria</taxon>
        <taxon>Bacillati</taxon>
        <taxon>Actinomycetota</taxon>
        <taxon>Actinomycetes</taxon>
        <taxon>Mycobacteriales</taxon>
        <taxon>Nocardiaceae</taxon>
        <taxon>Rhodococcus</taxon>
        <taxon>Rhodococcus erythropolis group</taxon>
    </lineage>
</organism>
<dbReference type="InterPro" id="IPR002514">
    <property type="entry name" value="Transposase_8"/>
</dbReference>
<protein>
    <recommendedName>
        <fullName evidence="4">Transposase</fullName>
    </recommendedName>
</protein>
<proteinExistence type="predicted"/>
<dbReference type="GO" id="GO:0006313">
    <property type="term" value="P:DNA transposition"/>
    <property type="evidence" value="ECO:0007669"/>
    <property type="project" value="InterPro"/>
</dbReference>